<comment type="catalytic activity">
    <reaction evidence="1">
        <text>S-ubiquitinyl-[E2 ubiquitin-conjugating enzyme]-L-cysteine + [acceptor protein]-L-lysine = [E2 ubiquitin-conjugating enzyme]-L-cysteine + N(6)-ubiquitinyl-[acceptor protein]-L-lysine.</text>
        <dbReference type="EC" id="2.3.2.27"/>
    </reaction>
</comment>
<evidence type="ECO:0000313" key="16">
    <source>
        <dbReference type="EMBL" id="XDK37390.1"/>
    </source>
</evidence>
<evidence type="ECO:0000256" key="13">
    <source>
        <dbReference type="ARBA" id="ARBA00023200"/>
    </source>
</evidence>
<keyword evidence="9" id="KW-0677">Repeat</keyword>
<evidence type="ECO:0000256" key="14">
    <source>
        <dbReference type="PROSITE-ProRule" id="PRU01398"/>
    </source>
</evidence>
<comment type="subcellular location">
    <subcellularLocation>
        <location evidence="2">Host cytoplasm</location>
    </subcellularLocation>
    <subcellularLocation>
        <location evidence="3">Secreted</location>
    </subcellularLocation>
</comment>
<dbReference type="InterPro" id="IPR029487">
    <property type="entry name" value="NEL_dom"/>
</dbReference>
<dbReference type="Pfam" id="PF20178">
    <property type="entry name" value="ToxA_N"/>
    <property type="match status" value="1"/>
</dbReference>
<dbReference type="SUPFAM" id="SSF52058">
    <property type="entry name" value="L domain-like"/>
    <property type="match status" value="1"/>
</dbReference>
<evidence type="ECO:0000256" key="5">
    <source>
        <dbReference type="ARBA" id="ARBA00012483"/>
    </source>
</evidence>
<keyword evidence="11 14" id="KW-0832">Ubl conjugation</keyword>
<dbReference type="PROSITE" id="PS51450">
    <property type="entry name" value="LRR"/>
    <property type="match status" value="2"/>
</dbReference>
<dbReference type="EC" id="2.3.2.27" evidence="5"/>
<dbReference type="SMART" id="SM00369">
    <property type="entry name" value="LRR_TYP"/>
    <property type="match status" value="3"/>
</dbReference>
<evidence type="ECO:0000256" key="1">
    <source>
        <dbReference type="ARBA" id="ARBA00000900"/>
    </source>
</evidence>
<dbReference type="PROSITE" id="PS52053">
    <property type="entry name" value="NEL"/>
    <property type="match status" value="1"/>
</dbReference>
<keyword evidence="8 14" id="KW-0808">Transferase</keyword>
<keyword evidence="13 14" id="KW-1035">Host cytoplasm</keyword>
<evidence type="ECO:0000256" key="3">
    <source>
        <dbReference type="ARBA" id="ARBA00004613"/>
    </source>
</evidence>
<dbReference type="GO" id="GO:0030430">
    <property type="term" value="C:host cell cytoplasm"/>
    <property type="evidence" value="ECO:0007669"/>
    <property type="project" value="UniProtKB-SubCell"/>
</dbReference>
<dbReference type="RefSeq" id="WP_045185717.1">
    <property type="nucleotide sequence ID" value="NZ_CP162607.1"/>
</dbReference>
<evidence type="ECO:0000256" key="8">
    <source>
        <dbReference type="ARBA" id="ARBA00022679"/>
    </source>
</evidence>
<sequence>MSTIPIPFDSIDALIAQQLPGWLTAAQVDHLRALQRAMRRQQANAQQLRELLDAIPALDAYAAPLLVNALTQEGLVDADVRGGQVHIEQEVTLPTAAPNLPPPRYTFTSRQSLLAAALHNYSEEETRTSSLRRAQLLDADGQSLALGFGAFARLCRRLDLGGRYQTVLQTCLRPQDMSARQAIDGLFEESQRSQLEVAVRIAKLKGELDERSYLLMLAVFSPAPIVPPIPGGLTPRQLFLLGKRIHGVVAMEMRLAKDAALESVIVWIPDDPQLPVACYGSWDAVYQALASRLRNASYRTFFSRFISQRDRSAFTDRLANLMRSATAGEPPELDGRNFALHTSLFVHLRTLHIDKQLDDARVLAVPTDDEDKSSRRERLEGYQRAGLDLLNLIGLFVPVLGEVMLTVAAVQLADEVYEGYQDWQLGDRQAALDHLFGVAQSLAVGVVVGKVSEQAFHLTQRVPFVDGLVPLRTDAGRLKLCSDELRAYQVTDRETPLGSPVRYADHWRLRLHEGAYQVLQDPATGNWRIRHPYRADHAPVVEHNGSGGWQHELEQPQYWQGAGHLVRRLGSRLAEVSDAVAQALLEITGFDQAQLRQLHLENAGAPARLLDAVERFELNMHYPALRGEAFEEQMKLRQAMPDAAQGLLIRDFPGLSVRGAREIVEQASGAQVDGMLASSRVPLALAERVRWFLRDSRVDRACAGLYLPQAVNADCERLVLGLIDRLAPWAETLRLELRERAPDGPLLAGRGAAQSVHVRRIIKGRRGYLAMDGGNVGQAAPTDSLLKALLLSMEPRQKVVLGDVQLTELGLRDCLVAHVSSNREQVAELIGMAPIGLGVRPPLRFADGRLGYPLSGRGQGSRQATRRGIQQIYPTLSDDQLNAYLLNVLGRGESLWGHYHELQDQLARLRQALHAWQSEWRNPLDALRRRRVATGLRRCWRRKLVGFDDEYMLTIEGERVGSLPSLPPGVTFSHVRRLVLRDMDLSSLAEDFLPRFDRLIELDLSNNQLTAIPAGIEQLTQLRQLHLSHNQIAMDGQGDRRLGALTRLETLDLSHNPLGRVPALEDNRSLRRLLLRAANLEHLSSSGRELPWRAYIDLRDNRIRQLRGELQYLRQRAQRMSLHDNPLDSLSETLLDQAASVSEPGARGGASARHYAVDTAVRDLWLGDEQGALREQHRALWDRLHQEPGSADLLRFLADFSRLEEFEDYPQGYRRRVWTMLRACEQHEALRLRLFREAGGPRTCEDRLLLIFSQLEISVLAEIAMFAGPVNQVEARLLRLGRSLFRLDEVDRIAALHTLRLREGAEPEVDEIELRLAYRTRLASALDLPAQPEEMYYEDHASITTSDVRRAEAAVMRAETPEALIASLAQRPFWETYMRERHAQRFEALVAPFHERLAQYLDEVESSGERVYMERSNTLMAELATAEHELLLSLTREADERSRT</sequence>
<organism evidence="16">
    <name type="scientific">Pseudomonas sp. Hg7Tf</name>
    <dbReference type="NCBI Taxonomy" id="3236988"/>
    <lineage>
        <taxon>Bacteria</taxon>
        <taxon>Pseudomonadati</taxon>
        <taxon>Pseudomonadota</taxon>
        <taxon>Gammaproteobacteria</taxon>
        <taxon>Pseudomonadales</taxon>
        <taxon>Pseudomonadaceae</taxon>
        <taxon>Pseudomonas</taxon>
    </lineage>
</organism>
<proteinExistence type="inferred from homology"/>
<dbReference type="PANTHER" id="PTHR47114:SF2">
    <property type="entry name" value="OLIGODENDROCYTE-MYELIN GLYCOPROTEIN"/>
    <property type="match status" value="1"/>
</dbReference>
<keyword evidence="10 14" id="KW-0833">Ubl conjugation pathway</keyword>
<evidence type="ECO:0000256" key="11">
    <source>
        <dbReference type="ARBA" id="ARBA00022843"/>
    </source>
</evidence>
<dbReference type="GO" id="GO:0005576">
    <property type="term" value="C:extracellular region"/>
    <property type="evidence" value="ECO:0007669"/>
    <property type="project" value="UniProtKB-SubCell"/>
</dbReference>
<dbReference type="InterPro" id="IPR001611">
    <property type="entry name" value="Leu-rich_rpt"/>
</dbReference>
<dbReference type="InterPro" id="IPR046673">
    <property type="entry name" value="ToxA_N"/>
</dbReference>
<dbReference type="Gene3D" id="1.20.58.360">
    <property type="entry name" value="Shigella T3SS effector IpaH defines"/>
    <property type="match status" value="1"/>
</dbReference>
<protein>
    <recommendedName>
        <fullName evidence="5">RING-type E3 ubiquitin transferase</fullName>
        <ecNumber evidence="5">2.3.2.27</ecNumber>
    </recommendedName>
</protein>
<dbReference type="InterPro" id="IPR051071">
    <property type="entry name" value="LRR-bact_E3_ubiq_ligases"/>
</dbReference>
<evidence type="ECO:0000256" key="2">
    <source>
        <dbReference type="ARBA" id="ARBA00004192"/>
    </source>
</evidence>
<dbReference type="PRINTS" id="PR00019">
    <property type="entry name" value="LEURICHRPT"/>
</dbReference>
<evidence type="ECO:0000256" key="7">
    <source>
        <dbReference type="ARBA" id="ARBA00022614"/>
    </source>
</evidence>
<evidence type="ECO:0000256" key="12">
    <source>
        <dbReference type="ARBA" id="ARBA00023026"/>
    </source>
</evidence>
<dbReference type="PANTHER" id="PTHR47114">
    <property type="match status" value="1"/>
</dbReference>
<evidence type="ECO:0000256" key="6">
    <source>
        <dbReference type="ARBA" id="ARBA00022525"/>
    </source>
</evidence>
<dbReference type="InterPro" id="IPR003591">
    <property type="entry name" value="Leu-rich_rpt_typical-subtyp"/>
</dbReference>
<comment type="PTM">
    <text evidence="14">Ubiquitinated in the presence of host E1 ubiquitin-activating enzyme, E2 ubiquitin-conjugating enzyme and ubiquitin.</text>
</comment>
<name>A0AB39I3R1_9PSED</name>
<dbReference type="Pfam" id="PF14496">
    <property type="entry name" value="NEL"/>
    <property type="match status" value="1"/>
</dbReference>
<dbReference type="EMBL" id="CP162607">
    <property type="protein sequence ID" value="XDK37390.1"/>
    <property type="molecule type" value="Genomic_DNA"/>
</dbReference>
<evidence type="ECO:0000256" key="9">
    <source>
        <dbReference type="ARBA" id="ARBA00022737"/>
    </source>
</evidence>
<dbReference type="Pfam" id="PF13855">
    <property type="entry name" value="LRR_8"/>
    <property type="match status" value="1"/>
</dbReference>
<feature type="active site" description="Glycyl thioester intermediate" evidence="14">
    <location>
        <position position="1244"/>
    </location>
</feature>
<keyword evidence="7" id="KW-0433">Leucine-rich repeat</keyword>
<evidence type="ECO:0000259" key="15">
    <source>
        <dbReference type="PROSITE" id="PS52053"/>
    </source>
</evidence>
<dbReference type="GO" id="GO:0016567">
    <property type="term" value="P:protein ubiquitination"/>
    <property type="evidence" value="ECO:0007669"/>
    <property type="project" value="InterPro"/>
</dbReference>
<keyword evidence="6 14" id="KW-0964">Secreted</keyword>
<accession>A0AB39I3R1</accession>
<comment type="similarity">
    <text evidence="4 14">Belongs to the LRR-containing bacterial E3 ligase family.</text>
</comment>
<dbReference type="Gene3D" id="3.80.10.10">
    <property type="entry name" value="Ribonuclease Inhibitor"/>
    <property type="match status" value="1"/>
</dbReference>
<gene>
    <name evidence="16" type="ORF">AB4Y39_01460</name>
</gene>
<dbReference type="InterPro" id="IPR032675">
    <property type="entry name" value="LRR_dom_sf"/>
</dbReference>
<feature type="domain" description="NEL" evidence="15">
    <location>
        <begin position="1157"/>
        <end position="1444"/>
    </location>
</feature>
<keyword evidence="12" id="KW-0843">Virulence</keyword>
<reference evidence="16" key="1">
    <citation type="submission" date="2024-07" db="EMBL/GenBank/DDBJ databases">
        <title>Identification and characteristics of a novel species of coltsfoot's symbiotic bacteria.</title>
        <authorList>
            <person name="Juszczyk A."/>
            <person name="Jasielczuk I."/>
            <person name="Gurgul A."/>
            <person name="Rogala M."/>
            <person name="Kowalczyk A."/>
            <person name="Szmatola T."/>
            <person name="Kosecka-Strojek M."/>
            <person name="Arent Z."/>
            <person name="Latowski D."/>
        </authorList>
    </citation>
    <scope>NUCLEOTIDE SEQUENCE</scope>
    <source>
        <strain evidence="16">Hg7Tf</strain>
    </source>
</reference>
<dbReference type="GO" id="GO:0061630">
    <property type="term" value="F:ubiquitin protein ligase activity"/>
    <property type="evidence" value="ECO:0007669"/>
    <property type="project" value="UniProtKB-EC"/>
</dbReference>
<evidence type="ECO:0000256" key="4">
    <source>
        <dbReference type="ARBA" id="ARBA00009868"/>
    </source>
</evidence>
<evidence type="ECO:0000256" key="10">
    <source>
        <dbReference type="ARBA" id="ARBA00022786"/>
    </source>
</evidence>